<dbReference type="EMBL" id="CP036430">
    <property type="protein sequence ID" value="QDV39633.1"/>
    <property type="molecule type" value="Genomic_DNA"/>
</dbReference>
<dbReference type="AlphaFoldDB" id="A0A518HFL5"/>
<evidence type="ECO:0000313" key="1">
    <source>
        <dbReference type="EMBL" id="QDV39633.1"/>
    </source>
</evidence>
<reference evidence="1 2" key="1">
    <citation type="submission" date="2019-02" db="EMBL/GenBank/DDBJ databases">
        <title>Deep-cultivation of Planctomycetes and their phenomic and genomic characterization uncovers novel biology.</title>
        <authorList>
            <person name="Wiegand S."/>
            <person name="Jogler M."/>
            <person name="Boedeker C."/>
            <person name="Pinto D."/>
            <person name="Vollmers J."/>
            <person name="Rivas-Marin E."/>
            <person name="Kohn T."/>
            <person name="Peeters S.H."/>
            <person name="Heuer A."/>
            <person name="Rast P."/>
            <person name="Oberbeckmann S."/>
            <person name="Bunk B."/>
            <person name="Jeske O."/>
            <person name="Meyerdierks A."/>
            <person name="Storesund J.E."/>
            <person name="Kallscheuer N."/>
            <person name="Luecker S."/>
            <person name="Lage O.M."/>
            <person name="Pohl T."/>
            <person name="Merkel B.J."/>
            <person name="Hornburger P."/>
            <person name="Mueller R.-W."/>
            <person name="Bruemmer F."/>
            <person name="Labrenz M."/>
            <person name="Spormann A.M."/>
            <person name="Op den Camp H."/>
            <person name="Overmann J."/>
            <person name="Amann R."/>
            <person name="Jetten M.S.M."/>
            <person name="Mascher T."/>
            <person name="Medema M.H."/>
            <person name="Devos D.P."/>
            <person name="Kaster A.-K."/>
            <person name="Ovreas L."/>
            <person name="Rohde M."/>
            <person name="Galperin M.Y."/>
            <person name="Jogler C."/>
        </authorList>
    </citation>
    <scope>NUCLEOTIDE SEQUENCE [LARGE SCALE GENOMIC DNA]</scope>
    <source>
        <strain evidence="1 2">ElP</strain>
        <plasmid evidence="2">pelp_4</plasmid>
    </source>
</reference>
<accession>A0A518HFL5</accession>
<organism evidence="1 2">
    <name type="scientific">Tautonia plasticadhaerens</name>
    <dbReference type="NCBI Taxonomy" id="2527974"/>
    <lineage>
        <taxon>Bacteria</taxon>
        <taxon>Pseudomonadati</taxon>
        <taxon>Planctomycetota</taxon>
        <taxon>Planctomycetia</taxon>
        <taxon>Isosphaerales</taxon>
        <taxon>Isosphaeraceae</taxon>
        <taxon>Tautonia</taxon>
    </lineage>
</organism>
<name>A0A518HFL5_9BACT</name>
<dbReference type="KEGG" id="tpla:ElP_76050"/>
<dbReference type="Proteomes" id="UP000317835">
    <property type="component" value="Plasmid pElP_4"/>
</dbReference>
<proteinExistence type="predicted"/>
<keyword evidence="1" id="KW-0614">Plasmid</keyword>
<evidence type="ECO:0000313" key="2">
    <source>
        <dbReference type="Proteomes" id="UP000317835"/>
    </source>
</evidence>
<gene>
    <name evidence="1" type="ORF">ElP_76050</name>
</gene>
<dbReference type="RefSeq" id="WP_145279869.1">
    <property type="nucleotide sequence ID" value="NZ_CP036430.1"/>
</dbReference>
<keyword evidence="2" id="KW-1185">Reference proteome</keyword>
<sequence length="76" mass="8499">MLHAVSSVLGDARLHVALAMPALVGLCLGGPKVIDSWRPPRETSWYVDSVPPIVDRCPEPECRFCVTNRRFAHSQW</sequence>
<geneLocation type="plasmid" evidence="2">
    <name>pelp_4</name>
</geneLocation>
<protein>
    <submittedName>
        <fullName evidence="1">Uncharacterized protein</fullName>
    </submittedName>
</protein>